<evidence type="ECO:0000259" key="6">
    <source>
        <dbReference type="Pfam" id="PF02837"/>
    </source>
</evidence>
<evidence type="ECO:0000256" key="1">
    <source>
        <dbReference type="ARBA" id="ARBA00007401"/>
    </source>
</evidence>
<gene>
    <name evidence="9" type="ORF">OLW01_18020</name>
</gene>
<feature type="domain" description="Glycoside hydrolase family 2 catalytic" evidence="5">
    <location>
        <begin position="335"/>
        <end position="492"/>
    </location>
</feature>
<keyword evidence="2" id="KW-0378">Hydrolase</keyword>
<dbReference type="Gene3D" id="3.20.20.80">
    <property type="entry name" value="Glycosidases"/>
    <property type="match status" value="1"/>
</dbReference>
<dbReference type="InterPro" id="IPR040605">
    <property type="entry name" value="Glyco_hydro2_dom5"/>
</dbReference>
<dbReference type="Pfam" id="PF02837">
    <property type="entry name" value="Glyco_hydro_2_N"/>
    <property type="match status" value="1"/>
</dbReference>
<dbReference type="Pfam" id="PF18565">
    <property type="entry name" value="Glyco_hydro2_C5"/>
    <property type="match status" value="1"/>
</dbReference>
<dbReference type="InterPro" id="IPR006101">
    <property type="entry name" value="Glyco_hydro_2"/>
</dbReference>
<sequence>MINRIKLFKLTIFFNLLALGFLFIGTAHSSNQVLTINQNSENTKLNLNQNWLYHQGELSTFPFTKSQDGASKWQKVNLPHSYQLTSINLDDSSDDKFQKTFHRDVSWYQKTININPKPGHKVFLEFEGAHQRTELWVNGTYVAEHATSGYTPFHFDITKFVRQGDNNLITLKLDNRKDKTIPPDGHSADYVLFGGLYRDVYLVTKAPVYFSFPWESTQAGITITTPSVSHKNATVTVKSQLKNTSNKDKKIKLVTRIVDANKTVVKTLTTDKVIKAGDDQVLFQTSAITSPNLWSPASPYLYSVNSQIIENNEILDNQNNPLGLRWFEHKLGEGVLLNGKPIELIGANRHQHYPYIGDAVPNNLHRNDAIKMKQAGMNVVRLAHYPQDDAFFQACDELGILIVEEPPAWIEFGPDLWMDRLEESLRITIRNHKNHPSVWGWGAGINHRGPVKRLHYAAKEEDPYRVTMNNGTLWTGPQHSGVTDIYAVMDYRGAVRPENELLFAMEHSSSADTLGAQALISRYKGDPNLIGTAAWSGQDGYSFIKRDKEYPNLSTWTASSWDAFRLPKPHFYWYQSELTQKPMVEIAADAAQVDGKVQIFTNADQIEVFHNQKSLGKFEPEYNDKNQFLNSPSIFVPFDWQQGAITVNAYKQGKRVASQTKVKAGKASQIGLKIDTTGYDLSADGSSIVMAYVYIQDKDGNQLAGDTPNVKFTIDGPAEIVGDESIGANPVRWRYGVAPVMFRVGDTPGTIKLTAQAQGLKSGTASIKTKNWSNNEKSRQSVIYDPLKLQVDLGNKQQHIQDEWQPWSVAESEKNQFKYSFTALNGQNIEATIKATDKLAWTHAWGVPGDLSFMVEDAVQTHSELTLTLANLPAGRYHLKTWHHALSGDKKAVSPLNFVLSGANKFNSPNLYQPTYGRKIKVSTAGGGNKGDGGSNKAAKGYALHTFNVSHNGRVKLNVQTQKTDALLRLNGFELIQVLTQ</sequence>
<reference evidence="9" key="1">
    <citation type="submission" date="2022-10" db="EMBL/GenBank/DDBJ databases">
        <title>Catenovulum adriacola sp. nov. isolated in the Harbour of Susak.</title>
        <authorList>
            <person name="Schoch T."/>
            <person name="Reich S.J."/>
            <person name="Stoeferle S."/>
            <person name="Flaiz M."/>
            <person name="Kazda M."/>
            <person name="Riedel C.U."/>
            <person name="Duerre P."/>
        </authorList>
    </citation>
    <scope>NUCLEOTIDE SEQUENCE</scope>
    <source>
        <strain evidence="9">TS8</strain>
        <plasmid evidence="9">pCadTS8_2</plasmid>
    </source>
</reference>
<dbReference type="SUPFAM" id="SSF49785">
    <property type="entry name" value="Galactose-binding domain-like"/>
    <property type="match status" value="1"/>
</dbReference>
<keyword evidence="3" id="KW-0326">Glycosidase</keyword>
<dbReference type="InterPro" id="IPR008979">
    <property type="entry name" value="Galactose-bd-like_sf"/>
</dbReference>
<feature type="domain" description="Glycoside hydrolase family 2" evidence="8">
    <location>
        <begin position="673"/>
        <end position="764"/>
    </location>
</feature>
<dbReference type="EMBL" id="CP109967">
    <property type="protein sequence ID" value="WAJ72176.1"/>
    <property type="molecule type" value="Genomic_DNA"/>
</dbReference>
<evidence type="ECO:0000259" key="7">
    <source>
        <dbReference type="Pfam" id="PF16355"/>
    </source>
</evidence>
<evidence type="ECO:0000259" key="4">
    <source>
        <dbReference type="Pfam" id="PF00703"/>
    </source>
</evidence>
<comment type="similarity">
    <text evidence="1">Belongs to the glycosyl hydrolase 2 family.</text>
</comment>
<dbReference type="PANTHER" id="PTHR42732:SF1">
    <property type="entry name" value="BETA-MANNOSIDASE"/>
    <property type="match status" value="1"/>
</dbReference>
<dbReference type="InterPro" id="IPR013783">
    <property type="entry name" value="Ig-like_fold"/>
</dbReference>
<evidence type="ECO:0000259" key="5">
    <source>
        <dbReference type="Pfam" id="PF02836"/>
    </source>
</evidence>
<feature type="domain" description="DUF4982" evidence="7">
    <location>
        <begin position="597"/>
        <end position="657"/>
    </location>
</feature>
<dbReference type="Gene3D" id="2.60.120.260">
    <property type="entry name" value="Galactose-binding domain-like"/>
    <property type="match status" value="1"/>
</dbReference>
<dbReference type="Pfam" id="PF02836">
    <property type="entry name" value="Glyco_hydro_2_C"/>
    <property type="match status" value="1"/>
</dbReference>
<dbReference type="InterPro" id="IPR017853">
    <property type="entry name" value="GH"/>
</dbReference>
<dbReference type="Pfam" id="PF16355">
    <property type="entry name" value="DUF4982"/>
    <property type="match status" value="1"/>
</dbReference>
<evidence type="ECO:0000256" key="2">
    <source>
        <dbReference type="ARBA" id="ARBA00022801"/>
    </source>
</evidence>
<dbReference type="InterPro" id="IPR036156">
    <property type="entry name" value="Beta-gal/glucu_dom_sf"/>
</dbReference>
<accession>A0ABY7AVA1</accession>
<dbReference type="Proteomes" id="UP001163726">
    <property type="component" value="Plasmid pCadTS8_2"/>
</dbReference>
<protein>
    <submittedName>
        <fullName evidence="9">DUF4982 domain-containing protein</fullName>
    </submittedName>
</protein>
<keyword evidence="10" id="KW-1185">Reference proteome</keyword>
<proteinExistence type="inferred from homology"/>
<dbReference type="PANTHER" id="PTHR42732">
    <property type="entry name" value="BETA-GALACTOSIDASE"/>
    <property type="match status" value="1"/>
</dbReference>
<dbReference type="RefSeq" id="WP_268076891.1">
    <property type="nucleotide sequence ID" value="NZ_CP109967.1"/>
</dbReference>
<feature type="domain" description="Glycosyl hydrolases family 2 sugar binding" evidence="6">
    <location>
        <begin position="104"/>
        <end position="205"/>
    </location>
</feature>
<evidence type="ECO:0000313" key="10">
    <source>
        <dbReference type="Proteomes" id="UP001163726"/>
    </source>
</evidence>
<evidence type="ECO:0000256" key="3">
    <source>
        <dbReference type="ARBA" id="ARBA00023295"/>
    </source>
</evidence>
<dbReference type="InterPro" id="IPR006103">
    <property type="entry name" value="Glyco_hydro_2_cat"/>
</dbReference>
<keyword evidence="9" id="KW-0614">Plasmid</keyword>
<evidence type="ECO:0000259" key="8">
    <source>
        <dbReference type="Pfam" id="PF18565"/>
    </source>
</evidence>
<name>A0ABY7AVA1_9ALTE</name>
<evidence type="ECO:0000313" key="9">
    <source>
        <dbReference type="EMBL" id="WAJ72176.1"/>
    </source>
</evidence>
<dbReference type="InterPro" id="IPR006102">
    <property type="entry name" value="Ig-like_GH2"/>
</dbReference>
<dbReference type="InterPro" id="IPR051913">
    <property type="entry name" value="GH2_Domain-Containing"/>
</dbReference>
<dbReference type="SUPFAM" id="SSF51445">
    <property type="entry name" value="(Trans)glycosidases"/>
    <property type="match status" value="1"/>
</dbReference>
<geneLocation type="plasmid" evidence="9 10">
    <name>pCadTS8_2</name>
</geneLocation>
<organism evidence="9 10">
    <name type="scientific">Catenovulum adriaticum</name>
    <dbReference type="NCBI Taxonomy" id="2984846"/>
    <lineage>
        <taxon>Bacteria</taxon>
        <taxon>Pseudomonadati</taxon>
        <taxon>Pseudomonadota</taxon>
        <taxon>Gammaproteobacteria</taxon>
        <taxon>Alteromonadales</taxon>
        <taxon>Alteromonadaceae</taxon>
        <taxon>Catenovulum</taxon>
    </lineage>
</organism>
<dbReference type="PRINTS" id="PR00132">
    <property type="entry name" value="GLHYDRLASE2"/>
</dbReference>
<dbReference type="InterPro" id="IPR006104">
    <property type="entry name" value="Glyco_hydro_2_N"/>
</dbReference>
<dbReference type="Pfam" id="PF00703">
    <property type="entry name" value="Glyco_hydro_2"/>
    <property type="match status" value="1"/>
</dbReference>
<dbReference type="InterPro" id="IPR032311">
    <property type="entry name" value="DUF4982"/>
</dbReference>
<dbReference type="SUPFAM" id="SSF49303">
    <property type="entry name" value="beta-Galactosidase/glucuronidase domain"/>
    <property type="match status" value="1"/>
</dbReference>
<dbReference type="Gene3D" id="2.60.40.10">
    <property type="entry name" value="Immunoglobulins"/>
    <property type="match status" value="3"/>
</dbReference>
<feature type="domain" description="Glycoside hydrolase family 2 immunoglobulin-like beta-sandwich" evidence="4">
    <location>
        <begin position="224"/>
        <end position="325"/>
    </location>
</feature>